<feature type="compositionally biased region" description="Basic and acidic residues" evidence="1">
    <location>
        <begin position="57"/>
        <end position="68"/>
    </location>
</feature>
<protein>
    <submittedName>
        <fullName evidence="2">Uncharacterized protein</fullName>
    </submittedName>
</protein>
<gene>
    <name evidence="2" type="ORF">EZS28_035048</name>
</gene>
<dbReference type="EMBL" id="SNRW01016386">
    <property type="protein sequence ID" value="KAA6369425.1"/>
    <property type="molecule type" value="Genomic_DNA"/>
</dbReference>
<organism evidence="2 3">
    <name type="scientific">Streblomastix strix</name>
    <dbReference type="NCBI Taxonomy" id="222440"/>
    <lineage>
        <taxon>Eukaryota</taxon>
        <taxon>Metamonada</taxon>
        <taxon>Preaxostyla</taxon>
        <taxon>Oxymonadida</taxon>
        <taxon>Streblomastigidae</taxon>
        <taxon>Streblomastix</taxon>
    </lineage>
</organism>
<sequence>MTRDSQSGDSEHRLTLADSCKKNSMQHRRDRLLIFVEFPAYEQIAQTHTNSEQQDTIEERIEGRRIRR</sequence>
<accession>A0A5J4UIM6</accession>
<proteinExistence type="predicted"/>
<dbReference type="Proteomes" id="UP000324800">
    <property type="component" value="Unassembled WGS sequence"/>
</dbReference>
<evidence type="ECO:0000256" key="1">
    <source>
        <dbReference type="SAM" id="MobiDB-lite"/>
    </source>
</evidence>
<dbReference type="AlphaFoldDB" id="A0A5J4UIM6"/>
<evidence type="ECO:0000313" key="2">
    <source>
        <dbReference type="EMBL" id="KAA6369425.1"/>
    </source>
</evidence>
<feature type="region of interest" description="Disordered" evidence="1">
    <location>
        <begin position="47"/>
        <end position="68"/>
    </location>
</feature>
<reference evidence="2 3" key="1">
    <citation type="submission" date="2019-03" db="EMBL/GenBank/DDBJ databases">
        <title>Single cell metagenomics reveals metabolic interactions within the superorganism composed of flagellate Streblomastix strix and complex community of Bacteroidetes bacteria on its surface.</title>
        <authorList>
            <person name="Treitli S.C."/>
            <person name="Kolisko M."/>
            <person name="Husnik F."/>
            <person name="Keeling P."/>
            <person name="Hampl V."/>
        </authorList>
    </citation>
    <scope>NUCLEOTIDE SEQUENCE [LARGE SCALE GENOMIC DNA]</scope>
    <source>
        <strain evidence="2">ST1C</strain>
    </source>
</reference>
<comment type="caution">
    <text evidence="2">The sequence shown here is derived from an EMBL/GenBank/DDBJ whole genome shotgun (WGS) entry which is preliminary data.</text>
</comment>
<evidence type="ECO:0000313" key="3">
    <source>
        <dbReference type="Proteomes" id="UP000324800"/>
    </source>
</evidence>
<name>A0A5J4UIM6_9EUKA</name>